<evidence type="ECO:0000313" key="3">
    <source>
        <dbReference type="EMBL" id="MBZ5738728.1"/>
    </source>
</evidence>
<dbReference type="PANTHER" id="PTHR21240:SF28">
    <property type="entry name" value="ISO-OROTATE DECARBOXYLASE (EUROFUNG)"/>
    <property type="match status" value="1"/>
</dbReference>
<proteinExistence type="predicted"/>
<reference evidence="3 4" key="1">
    <citation type="submission" date="2021-09" db="EMBL/GenBank/DDBJ databases">
        <title>Whole genome sequence of Nocardioides sp. GBK3QG-3.</title>
        <authorList>
            <person name="Tuo L."/>
        </authorList>
    </citation>
    <scope>NUCLEOTIDE SEQUENCE [LARGE SCALE GENOMIC DNA]</scope>
    <source>
        <strain evidence="3 4">GBK3QG-3</strain>
    </source>
</reference>
<dbReference type="InterPro" id="IPR032466">
    <property type="entry name" value="Metal_Hydrolase"/>
</dbReference>
<dbReference type="EMBL" id="JAIQZJ010000006">
    <property type="protein sequence ID" value="MBZ5738728.1"/>
    <property type="molecule type" value="Genomic_DNA"/>
</dbReference>
<dbReference type="PANTHER" id="PTHR21240">
    <property type="entry name" value="2-AMINO-3-CARBOXYLMUCONATE-6-SEMIALDEHYDE DECARBOXYLASE"/>
    <property type="match status" value="1"/>
</dbReference>
<dbReference type="Pfam" id="PF04909">
    <property type="entry name" value="Amidohydro_2"/>
    <property type="match status" value="1"/>
</dbReference>
<dbReference type="InterPro" id="IPR006680">
    <property type="entry name" value="Amidohydro-rel"/>
</dbReference>
<dbReference type="InterPro" id="IPR032465">
    <property type="entry name" value="ACMSD"/>
</dbReference>
<organism evidence="3 4">
    <name type="scientific">Nocardioides mangrovi</name>
    <dbReference type="NCBI Taxonomy" id="2874580"/>
    <lineage>
        <taxon>Bacteria</taxon>
        <taxon>Bacillati</taxon>
        <taxon>Actinomycetota</taxon>
        <taxon>Actinomycetes</taxon>
        <taxon>Propionibacteriales</taxon>
        <taxon>Nocardioidaceae</taxon>
        <taxon>Nocardioides</taxon>
    </lineage>
</organism>
<keyword evidence="1" id="KW-0456">Lyase</keyword>
<evidence type="ECO:0000259" key="2">
    <source>
        <dbReference type="Pfam" id="PF04909"/>
    </source>
</evidence>
<dbReference type="RefSeq" id="WP_224123102.1">
    <property type="nucleotide sequence ID" value="NZ_JAIQZJ010000006.1"/>
</dbReference>
<protein>
    <submittedName>
        <fullName evidence="3">Amidohydrolase family protein</fullName>
    </submittedName>
</protein>
<evidence type="ECO:0000313" key="4">
    <source>
        <dbReference type="Proteomes" id="UP000780875"/>
    </source>
</evidence>
<dbReference type="Proteomes" id="UP000780875">
    <property type="component" value="Unassembled WGS sequence"/>
</dbReference>
<name>A0ABS7UCJ4_9ACTN</name>
<keyword evidence="4" id="KW-1185">Reference proteome</keyword>
<evidence type="ECO:0000256" key="1">
    <source>
        <dbReference type="ARBA" id="ARBA00023239"/>
    </source>
</evidence>
<dbReference type="Gene3D" id="3.20.20.140">
    <property type="entry name" value="Metal-dependent hydrolases"/>
    <property type="match status" value="1"/>
</dbReference>
<dbReference type="SUPFAM" id="SSF51556">
    <property type="entry name" value="Metallo-dependent hydrolases"/>
    <property type="match status" value="1"/>
</dbReference>
<comment type="caution">
    <text evidence="3">The sequence shown here is derived from an EMBL/GenBank/DDBJ whole genome shotgun (WGS) entry which is preliminary data.</text>
</comment>
<accession>A0ABS7UCJ4</accession>
<sequence length="329" mass="35914">MPGLKIDVHNHVGRWLSDDGDWLTTAEDVLATMDAAGIATLVNLDGRWGSELTDNLARYDAAHPGRFLTFCQADWSLLDTPGALTAQLSESAAAGARGLKIWKDLGLSVRDQSGRLVAPDDPRVVELCRAAGDLGLPVLIHTADPVAFFEPLDETNERIDELTAVPEWWFGGPDHPTFAALLAALHRLVGACPATTFIGAHVGCQAEDLDAVGSALQRLPNWHVDTGGRLAEIGRRPAAFRRLVETFPDRILFGSDCYPPKLSEYDRWWRFLETADQDFSYVDDGDVPLQGRWRISGCDLPATLLPALYRHNAQRVLGCGAAYGLTTFG</sequence>
<feature type="domain" description="Amidohydrolase-related" evidence="2">
    <location>
        <begin position="25"/>
        <end position="318"/>
    </location>
</feature>
<gene>
    <name evidence="3" type="ORF">K8U61_11190</name>
</gene>